<dbReference type="EMBL" id="JH818911">
    <property type="protein sequence ID" value="EKC43006.1"/>
    <property type="molecule type" value="Genomic_DNA"/>
</dbReference>
<dbReference type="AlphaFoldDB" id="K1S6F9"/>
<organism evidence="1">
    <name type="scientific">Magallana gigas</name>
    <name type="common">Pacific oyster</name>
    <name type="synonym">Crassostrea gigas</name>
    <dbReference type="NCBI Taxonomy" id="29159"/>
    <lineage>
        <taxon>Eukaryota</taxon>
        <taxon>Metazoa</taxon>
        <taxon>Spiralia</taxon>
        <taxon>Lophotrochozoa</taxon>
        <taxon>Mollusca</taxon>
        <taxon>Bivalvia</taxon>
        <taxon>Autobranchia</taxon>
        <taxon>Pteriomorphia</taxon>
        <taxon>Ostreida</taxon>
        <taxon>Ostreoidea</taxon>
        <taxon>Ostreidae</taxon>
        <taxon>Magallana</taxon>
    </lineage>
</organism>
<sequence length="162" mass="18620">MPFFEEGRAYCFAAVRLSVDEDSLDVLDYSKTVGLPKTVGDEKPSNAGIDPFNMEDPPKDNEDHQLLPEYADVNELLNESISERRLINTSVVDKTPKQEFIRCRDREHLTELWQNGQVAFGTKQYENNKVFRWKRKTLTRYDLVTSNDLISDGDKWSAVTVG</sequence>
<name>K1S6F9_MAGGI</name>
<proteinExistence type="predicted"/>
<protein>
    <submittedName>
        <fullName evidence="1">Uncharacterized protein</fullName>
    </submittedName>
</protein>
<reference evidence="1" key="1">
    <citation type="journal article" date="2012" name="Nature">
        <title>The oyster genome reveals stress adaptation and complexity of shell formation.</title>
        <authorList>
            <person name="Zhang G."/>
            <person name="Fang X."/>
            <person name="Guo X."/>
            <person name="Li L."/>
            <person name="Luo R."/>
            <person name="Xu F."/>
            <person name="Yang P."/>
            <person name="Zhang L."/>
            <person name="Wang X."/>
            <person name="Qi H."/>
            <person name="Xiong Z."/>
            <person name="Que H."/>
            <person name="Xie Y."/>
            <person name="Holland P.W."/>
            <person name="Paps J."/>
            <person name="Zhu Y."/>
            <person name="Wu F."/>
            <person name="Chen Y."/>
            <person name="Wang J."/>
            <person name="Peng C."/>
            <person name="Meng J."/>
            <person name="Yang L."/>
            <person name="Liu J."/>
            <person name="Wen B."/>
            <person name="Zhang N."/>
            <person name="Huang Z."/>
            <person name="Zhu Q."/>
            <person name="Feng Y."/>
            <person name="Mount A."/>
            <person name="Hedgecock D."/>
            <person name="Xu Z."/>
            <person name="Liu Y."/>
            <person name="Domazet-Loso T."/>
            <person name="Du Y."/>
            <person name="Sun X."/>
            <person name="Zhang S."/>
            <person name="Liu B."/>
            <person name="Cheng P."/>
            <person name="Jiang X."/>
            <person name="Li J."/>
            <person name="Fan D."/>
            <person name="Wang W."/>
            <person name="Fu W."/>
            <person name="Wang T."/>
            <person name="Wang B."/>
            <person name="Zhang J."/>
            <person name="Peng Z."/>
            <person name="Li Y."/>
            <person name="Li N."/>
            <person name="Wang J."/>
            <person name="Chen M."/>
            <person name="He Y."/>
            <person name="Tan F."/>
            <person name="Song X."/>
            <person name="Zheng Q."/>
            <person name="Huang R."/>
            <person name="Yang H."/>
            <person name="Du X."/>
            <person name="Chen L."/>
            <person name="Yang M."/>
            <person name="Gaffney P.M."/>
            <person name="Wang S."/>
            <person name="Luo L."/>
            <person name="She Z."/>
            <person name="Ming Y."/>
            <person name="Huang W."/>
            <person name="Zhang S."/>
            <person name="Huang B."/>
            <person name="Zhang Y."/>
            <person name="Qu T."/>
            <person name="Ni P."/>
            <person name="Miao G."/>
            <person name="Wang J."/>
            <person name="Wang Q."/>
            <person name="Steinberg C.E."/>
            <person name="Wang H."/>
            <person name="Li N."/>
            <person name="Qian L."/>
            <person name="Zhang G."/>
            <person name="Li Y."/>
            <person name="Yang H."/>
            <person name="Liu X."/>
            <person name="Wang J."/>
            <person name="Yin Y."/>
            <person name="Wang J."/>
        </authorList>
    </citation>
    <scope>NUCLEOTIDE SEQUENCE [LARGE SCALE GENOMIC DNA]</scope>
    <source>
        <strain evidence="1">05x7-T-G4-1.051#20</strain>
    </source>
</reference>
<dbReference type="InParanoid" id="K1S6F9"/>
<accession>K1S6F9</accession>
<evidence type="ECO:0000313" key="1">
    <source>
        <dbReference type="EMBL" id="EKC43006.1"/>
    </source>
</evidence>
<dbReference type="HOGENOM" id="CLU_1637061_0_0_1"/>
<gene>
    <name evidence="1" type="ORF">CGI_10010836</name>
</gene>